<feature type="compositionally biased region" description="Polar residues" evidence="3">
    <location>
        <begin position="399"/>
        <end position="426"/>
    </location>
</feature>
<organism evidence="5 6">
    <name type="scientific">Vigna mungo</name>
    <name type="common">Black gram</name>
    <name type="synonym">Phaseolus mungo</name>
    <dbReference type="NCBI Taxonomy" id="3915"/>
    <lineage>
        <taxon>Eukaryota</taxon>
        <taxon>Viridiplantae</taxon>
        <taxon>Streptophyta</taxon>
        <taxon>Embryophyta</taxon>
        <taxon>Tracheophyta</taxon>
        <taxon>Spermatophyta</taxon>
        <taxon>Magnoliopsida</taxon>
        <taxon>eudicotyledons</taxon>
        <taxon>Gunneridae</taxon>
        <taxon>Pentapetalae</taxon>
        <taxon>rosids</taxon>
        <taxon>fabids</taxon>
        <taxon>Fabales</taxon>
        <taxon>Fabaceae</taxon>
        <taxon>Papilionoideae</taxon>
        <taxon>50 kb inversion clade</taxon>
        <taxon>NPAAA clade</taxon>
        <taxon>indigoferoid/millettioid clade</taxon>
        <taxon>Phaseoleae</taxon>
        <taxon>Vigna</taxon>
    </lineage>
</organism>
<feature type="region of interest" description="Disordered" evidence="3">
    <location>
        <begin position="399"/>
        <end position="428"/>
    </location>
</feature>
<feature type="region of interest" description="Disordered" evidence="3">
    <location>
        <begin position="565"/>
        <end position="590"/>
    </location>
</feature>
<name>A0AAQ3SCU7_VIGMU</name>
<proteinExistence type="predicted"/>
<accession>A0AAQ3SCU7</accession>
<keyword evidence="6" id="KW-1185">Reference proteome</keyword>
<evidence type="ECO:0000256" key="2">
    <source>
        <dbReference type="ARBA" id="ARBA00023242"/>
    </source>
</evidence>
<dbReference type="InterPro" id="IPR036546">
    <property type="entry name" value="MED15_KIX"/>
</dbReference>
<evidence type="ECO:0000313" key="6">
    <source>
        <dbReference type="Proteomes" id="UP001374535"/>
    </source>
</evidence>
<feature type="domain" description="Mediator complex subunit 15 KIX" evidence="4">
    <location>
        <begin position="590"/>
        <end position="632"/>
    </location>
</feature>
<evidence type="ECO:0000256" key="3">
    <source>
        <dbReference type="SAM" id="MobiDB-lite"/>
    </source>
</evidence>
<evidence type="ECO:0000256" key="1">
    <source>
        <dbReference type="ARBA" id="ARBA00004123"/>
    </source>
</evidence>
<dbReference type="Proteomes" id="UP001374535">
    <property type="component" value="Chromosome 1"/>
</dbReference>
<dbReference type="AlphaFoldDB" id="A0AAQ3SCU7"/>
<evidence type="ECO:0000313" key="5">
    <source>
        <dbReference type="EMBL" id="WVZ24121.1"/>
    </source>
</evidence>
<reference evidence="5 6" key="1">
    <citation type="journal article" date="2023" name="Life. Sci Alliance">
        <title>Evolutionary insights into 3D genome organization and epigenetic landscape of Vigna mungo.</title>
        <authorList>
            <person name="Junaid A."/>
            <person name="Singh B."/>
            <person name="Bhatia S."/>
        </authorList>
    </citation>
    <scope>NUCLEOTIDE SEQUENCE [LARGE SCALE GENOMIC DNA]</scope>
    <source>
        <strain evidence="5">Urdbean</strain>
    </source>
</reference>
<dbReference type="EMBL" id="CP144700">
    <property type="protein sequence ID" value="WVZ24121.1"/>
    <property type="molecule type" value="Genomic_DNA"/>
</dbReference>
<protein>
    <recommendedName>
        <fullName evidence="4">Mediator complex subunit 15 KIX domain-containing protein</fullName>
    </recommendedName>
</protein>
<evidence type="ECO:0000259" key="4">
    <source>
        <dbReference type="Pfam" id="PF16987"/>
    </source>
</evidence>
<comment type="subcellular location">
    <subcellularLocation>
        <location evidence="1">Nucleus</location>
    </subcellularLocation>
</comment>
<keyword evidence="2" id="KW-0539">Nucleus</keyword>
<dbReference type="Pfam" id="PF16987">
    <property type="entry name" value="KIX_2"/>
    <property type="match status" value="1"/>
</dbReference>
<sequence length="668" mass="76195">MHSIETGCQCTKANPPNQGVTYIKVEAQQSDTQSVIVPTPSPKISLKRRQHQGLYLYRGSVFEFVKFKLDLSSSGRREASLCVVRLLEQRSLTSLVRPIDILRRGVLDQEVIKKGWKHRRKRQYLGEEVQRTKYEDDIMEKRYPKYKRNVARNQDSHKGLRKKKERWFRGRVGGRQGQKAAEVEEGIDPEGWISRAKKFFEIQNVAAGEKLRLTYISMEGGPSYWLRVWKNKTKNPSWKELTEALIRRFGGRDRGSVFDKLTQTTEVTETTAEKVAGVVAVRVDEVKNVGRENTLGEDHDEKVVTLASPSKVAKDAIFSGDKVVGCVVSDSNPVESVYRAREELLQDIKKVKKHSGVGENSSNWEQKGKEDAIDNNGAWKGAEKPIFLWVKREELTTYEGTDTPGQTTRAANASEVHNTKGSTKLHPNSEEKVVEGFKTWHKKSKNFFWKNLATTLLKIVEGNRRSILCESWAVVTQMEKFASIWSSCQNFVATRENEIKDEILRISENWAKRIQEEWKSLEEDLPSPKPPDLNWRAVASGFPSYDNTMMKRSHEIKLHSFNLEDKMDNDNEKPNQGTETISHWRDGPHPETRQINVIKIHIPYSSQEVLHDIQRIAQRFEEKIFTAATSQNQNPNVVCGGGGGSTIVSVSPVCLSGEKCDFKNYDNC</sequence>
<dbReference type="GO" id="GO:0005634">
    <property type="term" value="C:nucleus"/>
    <property type="evidence" value="ECO:0007669"/>
    <property type="project" value="UniProtKB-SubCell"/>
</dbReference>
<gene>
    <name evidence="5" type="ORF">V8G54_002665</name>
</gene>